<dbReference type="GO" id="GO:0042802">
    <property type="term" value="F:identical protein binding"/>
    <property type="evidence" value="ECO:0007669"/>
    <property type="project" value="TreeGrafter"/>
</dbReference>
<proteinExistence type="predicted"/>
<dbReference type="PANTHER" id="PTHR13697">
    <property type="entry name" value="PHOSPHOFRUCTOKINASE"/>
    <property type="match status" value="1"/>
</dbReference>
<dbReference type="InterPro" id="IPR035966">
    <property type="entry name" value="PKF_sf"/>
</dbReference>
<dbReference type="GO" id="GO:0048029">
    <property type="term" value="F:monosaccharide binding"/>
    <property type="evidence" value="ECO:0007669"/>
    <property type="project" value="TreeGrafter"/>
</dbReference>
<dbReference type="GO" id="GO:0016208">
    <property type="term" value="F:AMP binding"/>
    <property type="evidence" value="ECO:0007669"/>
    <property type="project" value="TreeGrafter"/>
</dbReference>
<dbReference type="Gene3D" id="3.40.50.450">
    <property type="match status" value="1"/>
</dbReference>
<evidence type="ECO:0000256" key="7">
    <source>
        <dbReference type="ARBA" id="ARBA00022842"/>
    </source>
</evidence>
<evidence type="ECO:0000313" key="12">
    <source>
        <dbReference type="Proteomes" id="UP000257200"/>
    </source>
</evidence>
<dbReference type="PRINTS" id="PR00476">
    <property type="entry name" value="PHFRCTKINASE"/>
</dbReference>
<dbReference type="UniPathway" id="UPA00109">
    <property type="reaction ID" value="UER00182"/>
</dbReference>
<organism evidence="11 12">
    <name type="scientific">Acanthochromis polyacanthus</name>
    <name type="common">spiny chromis</name>
    <dbReference type="NCBI Taxonomy" id="80966"/>
    <lineage>
        <taxon>Eukaryota</taxon>
        <taxon>Metazoa</taxon>
        <taxon>Chordata</taxon>
        <taxon>Craniata</taxon>
        <taxon>Vertebrata</taxon>
        <taxon>Euteleostomi</taxon>
        <taxon>Actinopterygii</taxon>
        <taxon>Neopterygii</taxon>
        <taxon>Teleostei</taxon>
        <taxon>Neoteleostei</taxon>
        <taxon>Acanthomorphata</taxon>
        <taxon>Ovalentaria</taxon>
        <taxon>Pomacentridae</taxon>
        <taxon>Acanthochromis</taxon>
    </lineage>
</organism>
<comment type="cofactor">
    <cofactor evidence="1">
        <name>Mg(2+)</name>
        <dbReference type="ChEBI" id="CHEBI:18420"/>
    </cofactor>
</comment>
<dbReference type="GeneTree" id="ENSGT00940000155440"/>
<evidence type="ECO:0000259" key="10">
    <source>
        <dbReference type="Pfam" id="PF00365"/>
    </source>
</evidence>
<dbReference type="FunFam" id="3.40.50.450:FF:000034">
    <property type="entry name" value="ATP-dependent 6-phosphofructokinase"/>
    <property type="match status" value="1"/>
</dbReference>
<evidence type="ECO:0000256" key="3">
    <source>
        <dbReference type="ARBA" id="ARBA00022490"/>
    </source>
</evidence>
<evidence type="ECO:0000256" key="6">
    <source>
        <dbReference type="ARBA" id="ARBA00022777"/>
    </source>
</evidence>
<dbReference type="GO" id="GO:0003872">
    <property type="term" value="F:6-phosphofructokinase activity"/>
    <property type="evidence" value="ECO:0007669"/>
    <property type="project" value="UniProtKB-EC"/>
</dbReference>
<dbReference type="GO" id="GO:0005524">
    <property type="term" value="F:ATP binding"/>
    <property type="evidence" value="ECO:0007669"/>
    <property type="project" value="TreeGrafter"/>
</dbReference>
<dbReference type="GO" id="GO:0061621">
    <property type="term" value="P:canonical glycolysis"/>
    <property type="evidence" value="ECO:0007669"/>
    <property type="project" value="TreeGrafter"/>
</dbReference>
<dbReference type="GO" id="GO:0005945">
    <property type="term" value="C:6-phosphofructokinase complex"/>
    <property type="evidence" value="ECO:0007669"/>
    <property type="project" value="TreeGrafter"/>
</dbReference>
<sequence length="111" mass="12333">MSQKAQYTVDPTKMGIGRSIAVLTSGGDAQGMNAAVRATVRVGLYTGAKVYFVHEGYQGLVEGGDHICAATWDSVSMMVQLVKFKKKCLFDIKRCIHLFYREIFYCLSKKV</sequence>
<dbReference type="GO" id="GO:0006002">
    <property type="term" value="P:fructose 6-phosphate metabolic process"/>
    <property type="evidence" value="ECO:0007669"/>
    <property type="project" value="InterPro"/>
</dbReference>
<dbReference type="SUPFAM" id="SSF53784">
    <property type="entry name" value="Phosphofructokinase"/>
    <property type="match status" value="1"/>
</dbReference>
<evidence type="ECO:0000256" key="8">
    <source>
        <dbReference type="ARBA" id="ARBA00023152"/>
    </source>
</evidence>
<dbReference type="GO" id="GO:0070095">
    <property type="term" value="F:fructose-6-phosphate binding"/>
    <property type="evidence" value="ECO:0007669"/>
    <property type="project" value="TreeGrafter"/>
</dbReference>
<evidence type="ECO:0000256" key="1">
    <source>
        <dbReference type="ARBA" id="ARBA00001946"/>
    </source>
</evidence>
<evidence type="ECO:0000256" key="5">
    <source>
        <dbReference type="ARBA" id="ARBA00022723"/>
    </source>
</evidence>
<dbReference type="Pfam" id="PF00365">
    <property type="entry name" value="PFK"/>
    <property type="match status" value="1"/>
</dbReference>
<dbReference type="GO" id="GO:0016020">
    <property type="term" value="C:membrane"/>
    <property type="evidence" value="ECO:0007669"/>
    <property type="project" value="TreeGrafter"/>
</dbReference>
<keyword evidence="8" id="KW-0324">Glycolysis</keyword>
<keyword evidence="12" id="KW-1185">Reference proteome</keyword>
<dbReference type="GO" id="GO:0030388">
    <property type="term" value="P:fructose 1,6-bisphosphate metabolic process"/>
    <property type="evidence" value="ECO:0007669"/>
    <property type="project" value="TreeGrafter"/>
</dbReference>
<accession>A0A3Q1G0L9</accession>
<evidence type="ECO:0000256" key="4">
    <source>
        <dbReference type="ARBA" id="ARBA00022679"/>
    </source>
</evidence>
<keyword evidence="3" id="KW-0963">Cytoplasm</keyword>
<reference evidence="11" key="1">
    <citation type="submission" date="2025-08" db="UniProtKB">
        <authorList>
            <consortium name="Ensembl"/>
        </authorList>
    </citation>
    <scope>IDENTIFICATION</scope>
</reference>
<dbReference type="GO" id="GO:0046872">
    <property type="term" value="F:metal ion binding"/>
    <property type="evidence" value="ECO:0007669"/>
    <property type="project" value="UniProtKB-KW"/>
</dbReference>
<reference evidence="11" key="2">
    <citation type="submission" date="2025-09" db="UniProtKB">
        <authorList>
            <consortium name="Ensembl"/>
        </authorList>
    </citation>
    <scope>IDENTIFICATION</scope>
</reference>
<feature type="domain" description="Phosphofructokinase" evidence="10">
    <location>
        <begin position="20"/>
        <end position="79"/>
    </location>
</feature>
<evidence type="ECO:0000256" key="2">
    <source>
        <dbReference type="ARBA" id="ARBA00004679"/>
    </source>
</evidence>
<dbReference type="Ensembl" id="ENSAPOT00000009473.1">
    <property type="protein sequence ID" value="ENSAPOP00000024151.1"/>
    <property type="gene ID" value="ENSAPOG00000007052.1"/>
</dbReference>
<evidence type="ECO:0000313" key="11">
    <source>
        <dbReference type="Ensembl" id="ENSAPOP00000024151.1"/>
    </source>
</evidence>
<evidence type="ECO:0000256" key="9">
    <source>
        <dbReference type="ARBA" id="ARBA00048070"/>
    </source>
</evidence>
<dbReference type="AlphaFoldDB" id="A0A3Q1G0L9"/>
<dbReference type="Proteomes" id="UP000257200">
    <property type="component" value="Unplaced"/>
</dbReference>
<protein>
    <submittedName>
        <fullName evidence="11">Phosphofructokinase, muscle a</fullName>
    </submittedName>
</protein>
<keyword evidence="4" id="KW-0808">Transferase</keyword>
<comment type="pathway">
    <text evidence="2">Carbohydrate degradation; glycolysis; D-glyceraldehyde 3-phosphate and glycerone phosphate from D-glucose: step 3/4.</text>
</comment>
<dbReference type="PANTHER" id="PTHR13697:SF59">
    <property type="entry name" value="ATP-DEPENDENT 6-PHOSPHOFRUCTOKINASE, MUSCLE TYPE"/>
    <property type="match status" value="1"/>
</dbReference>
<keyword evidence="7" id="KW-0460">Magnesium</keyword>
<keyword evidence="6" id="KW-0418">Kinase</keyword>
<dbReference type="InterPro" id="IPR000023">
    <property type="entry name" value="Phosphofructokinase_dom"/>
</dbReference>
<comment type="catalytic activity">
    <reaction evidence="9">
        <text>beta-D-fructose 6-phosphate + ATP = beta-D-fructose 1,6-bisphosphate + ADP + H(+)</text>
        <dbReference type="Rhea" id="RHEA:16109"/>
        <dbReference type="ChEBI" id="CHEBI:15378"/>
        <dbReference type="ChEBI" id="CHEBI:30616"/>
        <dbReference type="ChEBI" id="CHEBI:32966"/>
        <dbReference type="ChEBI" id="CHEBI:57634"/>
        <dbReference type="ChEBI" id="CHEBI:456216"/>
        <dbReference type="EC" id="2.7.1.11"/>
    </reaction>
</comment>
<keyword evidence="5" id="KW-0479">Metal-binding</keyword>
<dbReference type="InterPro" id="IPR022953">
    <property type="entry name" value="ATP_PFK"/>
</dbReference>
<name>A0A3Q1G0L9_9TELE</name>